<protein>
    <submittedName>
        <fullName evidence="1">Uncharacterized protein</fullName>
    </submittedName>
</protein>
<dbReference type="EMBL" id="UYYB01094518">
    <property type="protein sequence ID" value="VDM74528.1"/>
    <property type="molecule type" value="Genomic_DNA"/>
</dbReference>
<evidence type="ECO:0000313" key="2">
    <source>
        <dbReference type="Proteomes" id="UP000270094"/>
    </source>
</evidence>
<dbReference type="AlphaFoldDB" id="A0A3P7L5Q0"/>
<name>A0A3P7L5Q0_STRVU</name>
<gene>
    <name evidence="1" type="ORF">SVUK_LOCUS9526</name>
</gene>
<evidence type="ECO:0000313" key="1">
    <source>
        <dbReference type="EMBL" id="VDM74528.1"/>
    </source>
</evidence>
<dbReference type="Proteomes" id="UP000270094">
    <property type="component" value="Unassembled WGS sequence"/>
</dbReference>
<accession>A0A3P7L5Q0</accession>
<reference evidence="1 2" key="1">
    <citation type="submission" date="2018-11" db="EMBL/GenBank/DDBJ databases">
        <authorList>
            <consortium name="Pathogen Informatics"/>
        </authorList>
    </citation>
    <scope>NUCLEOTIDE SEQUENCE [LARGE SCALE GENOMIC DNA]</scope>
</reference>
<proteinExistence type="predicted"/>
<sequence>MRVNKQKTCVLGAKFLAPPPKLVVGCSIAKLFNPDVILYGCCMGAQQVQILIPCSCTVLVLVLLFQNIREPNVSDRIRDGKLGRRQQFIPLL</sequence>
<keyword evidence="2" id="KW-1185">Reference proteome</keyword>
<organism evidence="1 2">
    <name type="scientific">Strongylus vulgaris</name>
    <name type="common">Blood worm</name>
    <dbReference type="NCBI Taxonomy" id="40348"/>
    <lineage>
        <taxon>Eukaryota</taxon>
        <taxon>Metazoa</taxon>
        <taxon>Ecdysozoa</taxon>
        <taxon>Nematoda</taxon>
        <taxon>Chromadorea</taxon>
        <taxon>Rhabditida</taxon>
        <taxon>Rhabditina</taxon>
        <taxon>Rhabditomorpha</taxon>
        <taxon>Strongyloidea</taxon>
        <taxon>Strongylidae</taxon>
        <taxon>Strongylus</taxon>
    </lineage>
</organism>